<dbReference type="RefSeq" id="XP_028035494.1">
    <property type="nucleotide sequence ID" value="XM_028179693.1"/>
</dbReference>
<dbReference type="GeneID" id="114246932"/>
<dbReference type="OrthoDB" id="6616542at2759"/>
<evidence type="ECO:0000313" key="3">
    <source>
        <dbReference type="RefSeq" id="XP_028035494.1"/>
    </source>
</evidence>
<keyword evidence="1" id="KW-0732">Signal</keyword>
<feature type="chain" id="PRO_5026900798" evidence="1">
    <location>
        <begin position="22"/>
        <end position="201"/>
    </location>
</feature>
<accession>A0A6J2K5D9</accession>
<proteinExistence type="predicted"/>
<name>A0A6J2K5D9_BOMMA</name>
<organism evidence="2 3">
    <name type="scientific">Bombyx mandarina</name>
    <name type="common">Wild silk moth</name>
    <name type="synonym">Wild silkworm</name>
    <dbReference type="NCBI Taxonomy" id="7092"/>
    <lineage>
        <taxon>Eukaryota</taxon>
        <taxon>Metazoa</taxon>
        <taxon>Ecdysozoa</taxon>
        <taxon>Arthropoda</taxon>
        <taxon>Hexapoda</taxon>
        <taxon>Insecta</taxon>
        <taxon>Pterygota</taxon>
        <taxon>Neoptera</taxon>
        <taxon>Endopterygota</taxon>
        <taxon>Lepidoptera</taxon>
        <taxon>Glossata</taxon>
        <taxon>Ditrysia</taxon>
        <taxon>Bombycoidea</taxon>
        <taxon>Bombycidae</taxon>
        <taxon>Bombycinae</taxon>
        <taxon>Bombyx</taxon>
    </lineage>
</organism>
<sequence>MLHSSIMLLLLCVSISTSAPADSPIRVDLPVFDQPQTNFDIQPNTVIEAENYPGGEPDTNSGNFISNKLQSSTKFISNKIETQVKALNFGGPFASRTSTLESAVPETEGFGSKTLSVKENIQNVVAGIFQPKPIVDTISESEKYGNTGDKFYTAGKVIVGGAEGVSNVVNSVLEIPGTFIRTITRAATEKLNNLGGKLIGL</sequence>
<reference evidence="3" key="1">
    <citation type="submission" date="2025-08" db="UniProtKB">
        <authorList>
            <consortium name="RefSeq"/>
        </authorList>
    </citation>
    <scope>IDENTIFICATION</scope>
    <source>
        <tissue evidence="3">Silk gland</tissue>
    </source>
</reference>
<gene>
    <name evidence="3" type="primary">LOC114246932</name>
</gene>
<feature type="signal peptide" evidence="1">
    <location>
        <begin position="1"/>
        <end position="21"/>
    </location>
</feature>
<evidence type="ECO:0000256" key="1">
    <source>
        <dbReference type="SAM" id="SignalP"/>
    </source>
</evidence>
<evidence type="ECO:0000313" key="2">
    <source>
        <dbReference type="Proteomes" id="UP000504629"/>
    </source>
</evidence>
<dbReference type="KEGG" id="bman:114246932"/>
<protein>
    <submittedName>
        <fullName evidence="3">Uncharacterized protein LOC114246932</fullName>
    </submittedName>
</protein>
<dbReference type="AlphaFoldDB" id="A0A6J2K5D9"/>
<keyword evidence="2" id="KW-1185">Reference proteome</keyword>
<dbReference type="Proteomes" id="UP000504629">
    <property type="component" value="Unplaced"/>
</dbReference>